<dbReference type="AlphaFoldDB" id="A0A837IC00"/>
<reference evidence="2 3" key="1">
    <citation type="journal article" date="2015" name="Nature">
        <title>rRNA introns, odd ribosomes, and small enigmatic genomes across a large radiation of phyla.</title>
        <authorList>
            <person name="Brown C.T."/>
            <person name="Hug L.A."/>
            <person name="Thomas B.C."/>
            <person name="Sharon I."/>
            <person name="Castelle C.J."/>
            <person name="Singh A."/>
            <person name="Wilkins M.J."/>
            <person name="Williams K.H."/>
            <person name="Banfield J.F."/>
        </authorList>
    </citation>
    <scope>NUCLEOTIDE SEQUENCE [LARGE SCALE GENOMIC DNA]</scope>
</reference>
<evidence type="ECO:0000313" key="2">
    <source>
        <dbReference type="EMBL" id="KKT54623.1"/>
    </source>
</evidence>
<keyword evidence="1" id="KW-0812">Transmembrane</keyword>
<keyword evidence="1" id="KW-1133">Transmembrane helix</keyword>
<evidence type="ECO:0008006" key="4">
    <source>
        <dbReference type="Google" id="ProtNLM"/>
    </source>
</evidence>
<dbReference type="EMBL" id="LCIL01000004">
    <property type="protein sequence ID" value="KKT54623.1"/>
    <property type="molecule type" value="Genomic_DNA"/>
</dbReference>
<keyword evidence="1" id="KW-0472">Membrane</keyword>
<name>A0A837IC00_9BACT</name>
<accession>A0A837IC00</accession>
<evidence type="ECO:0000313" key="3">
    <source>
        <dbReference type="Proteomes" id="UP000034525"/>
    </source>
</evidence>
<organism evidence="2 3">
    <name type="scientific">Candidatus Woesebacteria bacterium GW2011_GWA1_44_23</name>
    <dbReference type="NCBI Taxonomy" id="1618558"/>
    <lineage>
        <taxon>Bacteria</taxon>
        <taxon>Candidatus Woeseibacteriota</taxon>
    </lineage>
</organism>
<dbReference type="Proteomes" id="UP000034525">
    <property type="component" value="Unassembled WGS sequence"/>
</dbReference>
<feature type="transmembrane region" description="Helical" evidence="1">
    <location>
        <begin position="25"/>
        <end position="51"/>
    </location>
</feature>
<comment type="caution">
    <text evidence="2">The sequence shown here is derived from an EMBL/GenBank/DDBJ whole genome shotgun (WGS) entry which is preliminary data.</text>
</comment>
<sequence>MVKEQLIDTTPDKKWGGTPKKYKTVIWGLFFLFAFPFLTLFMSLLISFMAYKSFISGKDNLARNSFLASRAIAVVSEKESVVLGYIPGVGRIYREAEFGAGIIRESNSIGIHLVPFVRDMTQMIESVLGNKVYDAVAGSQKIESGIAILYNDIVTTKTMTSVASEKNIILAKKLLSKIDFERLITLVSNGRIIAGTLPEMLGQDTSKTYLLLFENNMELRPTGGFIGSFGLVTFEKGRLTDLTVNDVYSADGQLNGHVEPPLPIKNYLGEANWWLRDSNWDPDFPTSAKRAEWFLDKELSKRVDGVVAIDLFPIKETLKSTGPIFLSDYNMDITADNLYEKTQSEVENNFFPGTHKKASFLTALSRNLLGEVTKLKPDQKLGVLNASYNGLNGRHIQIYLHDNTQQEAFSSLGWDGAVATPTCGADCYADMVGLVEANVGMNKVNYFIQRNISFDATVSDNKINHKLTLTIKNTANPALGPSSRYKNYLRILIPSDSTFTSVISYNGNTRERLTPEPTEAKGHKEIGVLVEILAGNTKDIEFSWTSGTGETLPFMNYGLYIRKQAGTDADPINVNIEGMGLQTNPDPRLTLTRQGGYSYNTTLVQDLFFRLSR</sequence>
<proteinExistence type="predicted"/>
<dbReference type="InterPro" id="IPR025101">
    <property type="entry name" value="DUF4012"/>
</dbReference>
<gene>
    <name evidence="2" type="ORF">UW47_C0004G0030</name>
</gene>
<evidence type="ECO:0000256" key="1">
    <source>
        <dbReference type="SAM" id="Phobius"/>
    </source>
</evidence>
<protein>
    <recommendedName>
        <fullName evidence="4">DUF4012 domain-containing protein</fullName>
    </recommendedName>
</protein>
<dbReference type="Pfam" id="PF13196">
    <property type="entry name" value="DUF4012"/>
    <property type="match status" value="1"/>
</dbReference>